<dbReference type="PANTHER" id="PTHR47592">
    <property type="entry name" value="PBF68 PROTEIN"/>
    <property type="match status" value="1"/>
</dbReference>
<keyword evidence="4" id="KW-1185">Reference proteome</keyword>
<sequence>MISISTTQFTDAWILDSGCPYHITPNKEWFSTYISVNSGSVYLGDDRCCNIFGIGEVRIKIYDGTVRTLCDVRHIPDLKKNIISLGTLHKNGLIPKDDEDRETIRIVKGALTVMKGNITTENIYKLLGSTVVGGAHSVESYDDNIKLWYMRLGHLSERGMVELHKRNLLHGVKSCKLDFCEFCVLGK</sequence>
<protein>
    <recommendedName>
        <fullName evidence="5">GAG-pre-integrase domain-containing protein</fullName>
    </recommendedName>
</protein>
<gene>
    <name evidence="3" type="ORF">HRI_002638500</name>
</gene>
<dbReference type="Pfam" id="PF22936">
    <property type="entry name" value="Pol_BBD"/>
    <property type="match status" value="1"/>
</dbReference>
<accession>A0A9W7I6E4</accession>
<dbReference type="Pfam" id="PF13976">
    <property type="entry name" value="gag_pre-integrs"/>
    <property type="match status" value="1"/>
</dbReference>
<dbReference type="InterPro" id="IPR025724">
    <property type="entry name" value="GAG-pre-integrase_dom"/>
</dbReference>
<dbReference type="Proteomes" id="UP001165190">
    <property type="component" value="Unassembled WGS sequence"/>
</dbReference>
<organism evidence="3 4">
    <name type="scientific">Hibiscus trionum</name>
    <name type="common">Flower of an hour</name>
    <dbReference type="NCBI Taxonomy" id="183268"/>
    <lineage>
        <taxon>Eukaryota</taxon>
        <taxon>Viridiplantae</taxon>
        <taxon>Streptophyta</taxon>
        <taxon>Embryophyta</taxon>
        <taxon>Tracheophyta</taxon>
        <taxon>Spermatophyta</taxon>
        <taxon>Magnoliopsida</taxon>
        <taxon>eudicotyledons</taxon>
        <taxon>Gunneridae</taxon>
        <taxon>Pentapetalae</taxon>
        <taxon>rosids</taxon>
        <taxon>malvids</taxon>
        <taxon>Malvales</taxon>
        <taxon>Malvaceae</taxon>
        <taxon>Malvoideae</taxon>
        <taxon>Hibiscus</taxon>
    </lineage>
</organism>
<evidence type="ECO:0000313" key="4">
    <source>
        <dbReference type="Proteomes" id="UP001165190"/>
    </source>
</evidence>
<dbReference type="PANTHER" id="PTHR47592:SF27">
    <property type="entry name" value="OS08G0421700 PROTEIN"/>
    <property type="match status" value="1"/>
</dbReference>
<feature type="domain" description="GAG-pre-integrase" evidence="1">
    <location>
        <begin position="122"/>
        <end position="187"/>
    </location>
</feature>
<dbReference type="AlphaFoldDB" id="A0A9W7I6E4"/>
<comment type="caution">
    <text evidence="3">The sequence shown here is derived from an EMBL/GenBank/DDBJ whole genome shotgun (WGS) entry which is preliminary data.</text>
</comment>
<dbReference type="EMBL" id="BSYR01000023">
    <property type="protein sequence ID" value="GMI89692.1"/>
    <property type="molecule type" value="Genomic_DNA"/>
</dbReference>
<feature type="domain" description="Retrovirus-related Pol polyprotein from transposon TNT 1-94-like beta-barrel" evidence="2">
    <location>
        <begin position="13"/>
        <end position="92"/>
    </location>
</feature>
<proteinExistence type="predicted"/>
<dbReference type="OrthoDB" id="1736601at2759"/>
<evidence type="ECO:0000259" key="1">
    <source>
        <dbReference type="Pfam" id="PF13976"/>
    </source>
</evidence>
<name>A0A9W7I6E4_HIBTR</name>
<evidence type="ECO:0000313" key="3">
    <source>
        <dbReference type="EMBL" id="GMI89692.1"/>
    </source>
</evidence>
<dbReference type="InterPro" id="IPR054722">
    <property type="entry name" value="PolX-like_BBD"/>
</dbReference>
<evidence type="ECO:0008006" key="5">
    <source>
        <dbReference type="Google" id="ProtNLM"/>
    </source>
</evidence>
<reference evidence="3" key="1">
    <citation type="submission" date="2023-05" db="EMBL/GenBank/DDBJ databases">
        <title>Genome and transcriptome analyses reveal genes involved in the formation of fine ridges on petal epidermal cells in Hibiscus trionum.</title>
        <authorList>
            <person name="Koshimizu S."/>
            <person name="Masuda S."/>
            <person name="Ishii T."/>
            <person name="Shirasu K."/>
            <person name="Hoshino A."/>
            <person name="Arita M."/>
        </authorList>
    </citation>
    <scope>NUCLEOTIDE SEQUENCE</scope>
    <source>
        <strain evidence="3">Hamamatsu line</strain>
    </source>
</reference>
<evidence type="ECO:0000259" key="2">
    <source>
        <dbReference type="Pfam" id="PF22936"/>
    </source>
</evidence>